<evidence type="ECO:0000256" key="1">
    <source>
        <dbReference type="SAM" id="Phobius"/>
    </source>
</evidence>
<dbReference type="AlphaFoldDB" id="A0AAV1C2J2"/>
<name>A0AAV1C2J2_OLDCO</name>
<keyword evidence="1" id="KW-0812">Transmembrane</keyword>
<feature type="transmembrane region" description="Helical" evidence="1">
    <location>
        <begin position="12"/>
        <end position="33"/>
    </location>
</feature>
<keyword evidence="3" id="KW-1185">Reference proteome</keyword>
<organism evidence="2 3">
    <name type="scientific">Oldenlandia corymbosa var. corymbosa</name>
    <dbReference type="NCBI Taxonomy" id="529605"/>
    <lineage>
        <taxon>Eukaryota</taxon>
        <taxon>Viridiplantae</taxon>
        <taxon>Streptophyta</taxon>
        <taxon>Embryophyta</taxon>
        <taxon>Tracheophyta</taxon>
        <taxon>Spermatophyta</taxon>
        <taxon>Magnoliopsida</taxon>
        <taxon>eudicotyledons</taxon>
        <taxon>Gunneridae</taxon>
        <taxon>Pentapetalae</taxon>
        <taxon>asterids</taxon>
        <taxon>lamiids</taxon>
        <taxon>Gentianales</taxon>
        <taxon>Rubiaceae</taxon>
        <taxon>Rubioideae</taxon>
        <taxon>Spermacoceae</taxon>
        <taxon>Hedyotis-Oldenlandia complex</taxon>
        <taxon>Oldenlandia</taxon>
    </lineage>
</organism>
<evidence type="ECO:0000313" key="2">
    <source>
        <dbReference type="EMBL" id="CAI9089556.1"/>
    </source>
</evidence>
<accession>A0AAV1C2J2</accession>
<proteinExistence type="predicted"/>
<protein>
    <submittedName>
        <fullName evidence="2">OLC1v1024147C1</fullName>
    </submittedName>
</protein>
<dbReference type="EMBL" id="OX459118">
    <property type="protein sequence ID" value="CAI9089556.1"/>
    <property type="molecule type" value="Genomic_DNA"/>
</dbReference>
<keyword evidence="1" id="KW-0472">Membrane</keyword>
<gene>
    <name evidence="2" type="ORF">OLC1_LOCUS1882</name>
</gene>
<reference evidence="2" key="1">
    <citation type="submission" date="2023-03" db="EMBL/GenBank/DDBJ databases">
        <authorList>
            <person name="Julca I."/>
        </authorList>
    </citation>
    <scope>NUCLEOTIDE SEQUENCE</scope>
</reference>
<dbReference type="Proteomes" id="UP001161247">
    <property type="component" value="Chromosome 1"/>
</dbReference>
<keyword evidence="1" id="KW-1133">Transmembrane helix</keyword>
<evidence type="ECO:0000313" key="3">
    <source>
        <dbReference type="Proteomes" id="UP001161247"/>
    </source>
</evidence>
<sequence length="146" mass="17198">MQRWNNRIMVVRVLFSVELAVLEVCLAIICYYLTRHVDLWIRKESWTKVLLVPNFEDPSRKKSCMPIFMSKDGKFLFRYWKSMAISDPMMKSVTYPLVCFMNELWEMMVAVDSLVLVNDHDSKGPVKKTRSLIDPIVQHLEPNQVV</sequence>